<keyword evidence="6" id="KW-1185">Reference proteome</keyword>
<dbReference type="EMBL" id="CAMGYJ010000004">
    <property type="protein sequence ID" value="CAI0399755.1"/>
    <property type="molecule type" value="Genomic_DNA"/>
</dbReference>
<evidence type="ECO:0000256" key="4">
    <source>
        <dbReference type="SAM" id="MobiDB-lite"/>
    </source>
</evidence>
<keyword evidence="2" id="KW-0328">Glycosyltransferase</keyword>
<evidence type="ECO:0000313" key="5">
    <source>
        <dbReference type="EMBL" id="CAI0399755.1"/>
    </source>
</evidence>
<comment type="caution">
    <text evidence="5">The sequence shown here is derived from an EMBL/GenBank/DDBJ whole genome shotgun (WGS) entry which is preliminary data.</text>
</comment>
<sequence>MVDKWRLRSPLLNTTLNSKSGTQTSTSPLTMSPPTQFFTAPNGCSRRSRRHVVAVPYPGRGHINPMLYLCQILSSKSPDLLITVVVTEEWLGLLTADKSIADFAFTDNVIFAAMPNVTPSELVRGSCFPAFYDAVVTKMEAPFNDLLDRIAGPAVTALISDYELNWAIRIGRRRKIPVAMFCTVPGRVYYLFHQFARVEDLSLRDRILDHGDDLEDYSIHGISPPDVADLQAIFRGDDRVIMNQSLECRSWIPKAEFLLVNSVEELEPEVFKALRSKFQSPVFPIGPTIPFLKLNNNNNKFPDTQQASYLQWLDSQPGGSVLYVSLGSSFSISKQQMDEMAAGLRDSDVPFLLVARGESDRLQERCGGCEKGMVVPWCDQLKVLTHGSVAGFWTHCGWNSTLEGVYGGVPMLTFPLIFDQVPNSRLIVEKWRIGWRLKRLEMEDELVTRDEISQVVKRFMDGEQSEVKEVRERAQELGKICRGAIVEGGSSDRNIDDFLGKVLGAKPNSI</sequence>
<accession>A0AAV0ITV8</accession>
<feature type="region of interest" description="Disordered" evidence="4">
    <location>
        <begin position="14"/>
        <end position="34"/>
    </location>
</feature>
<evidence type="ECO:0000256" key="1">
    <source>
        <dbReference type="ARBA" id="ARBA00009995"/>
    </source>
</evidence>
<organism evidence="5 6">
    <name type="scientific">Linum tenue</name>
    <dbReference type="NCBI Taxonomy" id="586396"/>
    <lineage>
        <taxon>Eukaryota</taxon>
        <taxon>Viridiplantae</taxon>
        <taxon>Streptophyta</taxon>
        <taxon>Embryophyta</taxon>
        <taxon>Tracheophyta</taxon>
        <taxon>Spermatophyta</taxon>
        <taxon>Magnoliopsida</taxon>
        <taxon>eudicotyledons</taxon>
        <taxon>Gunneridae</taxon>
        <taxon>Pentapetalae</taxon>
        <taxon>rosids</taxon>
        <taxon>fabids</taxon>
        <taxon>Malpighiales</taxon>
        <taxon>Linaceae</taxon>
        <taxon>Linum</taxon>
    </lineage>
</organism>
<proteinExistence type="inferred from homology"/>
<evidence type="ECO:0000313" key="6">
    <source>
        <dbReference type="Proteomes" id="UP001154282"/>
    </source>
</evidence>
<feature type="compositionally biased region" description="Low complexity" evidence="4">
    <location>
        <begin position="22"/>
        <end position="34"/>
    </location>
</feature>
<dbReference type="GO" id="GO:0080043">
    <property type="term" value="F:quercetin 3-O-glucosyltransferase activity"/>
    <property type="evidence" value="ECO:0007669"/>
    <property type="project" value="TreeGrafter"/>
</dbReference>
<protein>
    <submittedName>
        <fullName evidence="5">Uncharacterized protein</fullName>
    </submittedName>
</protein>
<name>A0AAV0ITV8_9ROSI</name>
<gene>
    <name evidence="5" type="ORF">LITE_LOCUS10465</name>
</gene>
<dbReference type="Gene3D" id="3.40.50.2000">
    <property type="entry name" value="Glycogen Phosphorylase B"/>
    <property type="match status" value="2"/>
</dbReference>
<evidence type="ECO:0000256" key="3">
    <source>
        <dbReference type="ARBA" id="ARBA00022679"/>
    </source>
</evidence>
<dbReference type="SUPFAM" id="SSF53756">
    <property type="entry name" value="UDP-Glycosyltransferase/glycogen phosphorylase"/>
    <property type="match status" value="1"/>
</dbReference>
<dbReference type="InterPro" id="IPR002213">
    <property type="entry name" value="UDP_glucos_trans"/>
</dbReference>
<dbReference type="PANTHER" id="PTHR11926:SF1494">
    <property type="entry name" value="FLAVONOL 3-O-GLUCOSYLTRANSFERASE UGT76E12-RELATED"/>
    <property type="match status" value="1"/>
</dbReference>
<dbReference type="AlphaFoldDB" id="A0AAV0ITV8"/>
<keyword evidence="3" id="KW-0808">Transferase</keyword>
<dbReference type="PANTHER" id="PTHR11926">
    <property type="entry name" value="GLUCOSYL/GLUCURONOSYL TRANSFERASES"/>
    <property type="match status" value="1"/>
</dbReference>
<comment type="similarity">
    <text evidence="1">Belongs to the UDP-glycosyltransferase family.</text>
</comment>
<dbReference type="CDD" id="cd03784">
    <property type="entry name" value="GT1_Gtf-like"/>
    <property type="match status" value="1"/>
</dbReference>
<dbReference type="GO" id="GO:0080044">
    <property type="term" value="F:quercetin 7-O-glucosyltransferase activity"/>
    <property type="evidence" value="ECO:0007669"/>
    <property type="project" value="TreeGrafter"/>
</dbReference>
<dbReference type="Proteomes" id="UP001154282">
    <property type="component" value="Unassembled WGS sequence"/>
</dbReference>
<dbReference type="Pfam" id="PF00201">
    <property type="entry name" value="UDPGT"/>
    <property type="match status" value="1"/>
</dbReference>
<dbReference type="FunFam" id="3.40.50.2000:FF:000138">
    <property type="entry name" value="Glycosyltransferase"/>
    <property type="match status" value="1"/>
</dbReference>
<evidence type="ECO:0000256" key="2">
    <source>
        <dbReference type="ARBA" id="ARBA00022676"/>
    </source>
</evidence>
<reference evidence="5" key="1">
    <citation type="submission" date="2022-08" db="EMBL/GenBank/DDBJ databases">
        <authorList>
            <person name="Gutierrez-Valencia J."/>
        </authorList>
    </citation>
    <scope>NUCLEOTIDE SEQUENCE</scope>
</reference>